<feature type="transmembrane region" description="Helical" evidence="7">
    <location>
        <begin position="51"/>
        <end position="71"/>
    </location>
</feature>
<feature type="transmembrane region" description="Helical" evidence="7">
    <location>
        <begin position="323"/>
        <end position="341"/>
    </location>
</feature>
<dbReference type="UniPathway" id="UPA00664"/>
<evidence type="ECO:0000256" key="3">
    <source>
        <dbReference type="ARBA" id="ARBA00022679"/>
    </source>
</evidence>
<dbReference type="EMBL" id="CP062983">
    <property type="protein sequence ID" value="QPC84915.1"/>
    <property type="molecule type" value="Genomic_DNA"/>
</dbReference>
<comment type="pathway">
    <text evidence="7">Protein modification; lipoprotein biosynthesis (diacylglyceryl transfer).</text>
</comment>
<dbReference type="AlphaFoldDB" id="A0A7S8IFN6"/>
<comment type="function">
    <text evidence="7">Catalyzes the transfer of the diacylglyceryl group from phosphatidylglycerol to the sulfhydryl group of the N-terminal cysteine of a prolipoprotein, the first step in the formation of mature lipoproteins.</text>
</comment>
<dbReference type="PANTHER" id="PTHR30589">
    <property type="entry name" value="PROLIPOPROTEIN DIACYLGLYCERYL TRANSFERASE"/>
    <property type="match status" value="1"/>
</dbReference>
<gene>
    <name evidence="7" type="primary">lgt</name>
    <name evidence="9" type="ORF">G4Y79_11250</name>
</gene>
<dbReference type="PANTHER" id="PTHR30589:SF0">
    <property type="entry name" value="PHOSPHATIDYLGLYCEROL--PROLIPOPROTEIN DIACYLGLYCERYL TRANSFERASE"/>
    <property type="match status" value="1"/>
</dbReference>
<feature type="transmembrane region" description="Helical" evidence="7">
    <location>
        <begin position="110"/>
        <end position="132"/>
    </location>
</feature>
<dbReference type="Pfam" id="PF01790">
    <property type="entry name" value="LGT"/>
    <property type="match status" value="2"/>
</dbReference>
<dbReference type="Proteomes" id="UP000594468">
    <property type="component" value="Chromosome"/>
</dbReference>
<feature type="transmembrane region" description="Helical" evidence="7">
    <location>
        <begin position="20"/>
        <end position="39"/>
    </location>
</feature>
<evidence type="ECO:0000256" key="4">
    <source>
        <dbReference type="ARBA" id="ARBA00022692"/>
    </source>
</evidence>
<keyword evidence="6 7" id="KW-0472">Membrane</keyword>
<keyword evidence="2 7" id="KW-1003">Cell membrane</keyword>
<comment type="similarity">
    <text evidence="1 7">Belongs to the Lgt family.</text>
</comment>
<sequence length="373" mass="41962">MEFEAEYILLRGTFLGDLQIRYYGIIIVTAMIIAAYVAARLASSRKLNPDHVWGGLTWAIFPGIIAARLWFVLFPPISLTAGCGDPNSTRVCMDTAWFLQNFFNTTNGAIAIWNGGLSIFGAVLGGALGAWLYTSRFHNSISRVFHYIFLPIAIPLTFIFWAIEALYQRIRGEEVEPYSIPKFEPEFPDEGIDYKPWLDIAAVALPLAQAIGRWANYVNQELYGLPTGSSFWGITIDASKRTGEYASLVEYPADTLFHPIFLYEAIWSAIAFVVLYILYTRYKNRFLNGDLFLIYVMQYSVIRFLLEFLRIEVAYIPGTTINSSQAMTVVTFLLALGVYIWRGRGGRRAAAAEVPQQSKPSPSRDSAHAEPVH</sequence>
<feature type="transmembrane region" description="Helical" evidence="7">
    <location>
        <begin position="144"/>
        <end position="163"/>
    </location>
</feature>
<dbReference type="InterPro" id="IPR001640">
    <property type="entry name" value="Lgt"/>
</dbReference>
<feature type="compositionally biased region" description="Polar residues" evidence="8">
    <location>
        <begin position="355"/>
        <end position="364"/>
    </location>
</feature>
<dbReference type="RefSeq" id="WP_195172978.1">
    <property type="nucleotide sequence ID" value="NZ_CP062983.1"/>
</dbReference>
<evidence type="ECO:0000256" key="8">
    <source>
        <dbReference type="SAM" id="MobiDB-lite"/>
    </source>
</evidence>
<evidence type="ECO:0000256" key="7">
    <source>
        <dbReference type="HAMAP-Rule" id="MF_01147"/>
    </source>
</evidence>
<keyword evidence="4 7" id="KW-0812">Transmembrane</keyword>
<dbReference type="HAMAP" id="MF_01147">
    <property type="entry name" value="Lgt"/>
    <property type="match status" value="1"/>
</dbReference>
<feature type="transmembrane region" description="Helical" evidence="7">
    <location>
        <begin position="260"/>
        <end position="279"/>
    </location>
</feature>
<feature type="binding site" evidence="7">
    <location>
        <position position="213"/>
    </location>
    <ligand>
        <name>a 1,2-diacyl-sn-glycero-3-phospho-(1'-sn-glycerol)</name>
        <dbReference type="ChEBI" id="CHEBI:64716"/>
    </ligand>
</feature>
<protein>
    <recommendedName>
        <fullName evidence="7">Phosphatidylglycerol--prolipoprotein diacylglyceryl transferase</fullName>
        <ecNumber evidence="7">2.5.1.145</ecNumber>
    </recommendedName>
</protein>
<dbReference type="GO" id="GO:0005886">
    <property type="term" value="C:plasma membrane"/>
    <property type="evidence" value="ECO:0007669"/>
    <property type="project" value="UniProtKB-SubCell"/>
</dbReference>
<evidence type="ECO:0000256" key="1">
    <source>
        <dbReference type="ARBA" id="ARBA00007150"/>
    </source>
</evidence>
<name>A0A7S8IFN6_9CHLR</name>
<evidence type="ECO:0000256" key="2">
    <source>
        <dbReference type="ARBA" id="ARBA00022475"/>
    </source>
</evidence>
<evidence type="ECO:0000256" key="5">
    <source>
        <dbReference type="ARBA" id="ARBA00022989"/>
    </source>
</evidence>
<comment type="catalytic activity">
    <reaction evidence="7">
        <text>L-cysteinyl-[prolipoprotein] + a 1,2-diacyl-sn-glycero-3-phospho-(1'-sn-glycerol) = an S-1,2-diacyl-sn-glyceryl-L-cysteinyl-[prolipoprotein] + sn-glycerol 1-phosphate + H(+)</text>
        <dbReference type="Rhea" id="RHEA:56712"/>
        <dbReference type="Rhea" id="RHEA-COMP:14679"/>
        <dbReference type="Rhea" id="RHEA-COMP:14680"/>
        <dbReference type="ChEBI" id="CHEBI:15378"/>
        <dbReference type="ChEBI" id="CHEBI:29950"/>
        <dbReference type="ChEBI" id="CHEBI:57685"/>
        <dbReference type="ChEBI" id="CHEBI:64716"/>
        <dbReference type="ChEBI" id="CHEBI:140658"/>
        <dbReference type="EC" id="2.5.1.145"/>
    </reaction>
</comment>
<keyword evidence="5 7" id="KW-1133">Transmembrane helix</keyword>
<proteinExistence type="inferred from homology"/>
<dbReference type="KEGG" id="pmet:G4Y79_11250"/>
<evidence type="ECO:0000313" key="10">
    <source>
        <dbReference type="Proteomes" id="UP000594468"/>
    </source>
</evidence>
<feature type="transmembrane region" description="Helical" evidence="7">
    <location>
        <begin position="291"/>
        <end position="311"/>
    </location>
</feature>
<comment type="subcellular location">
    <subcellularLocation>
        <location evidence="7">Cell membrane</location>
        <topology evidence="7">Multi-pass membrane protein</topology>
    </subcellularLocation>
</comment>
<organism evidence="9 10">
    <name type="scientific">Phototrophicus methaneseepsis</name>
    <dbReference type="NCBI Taxonomy" id="2710758"/>
    <lineage>
        <taxon>Bacteria</taxon>
        <taxon>Bacillati</taxon>
        <taxon>Chloroflexota</taxon>
        <taxon>Candidatus Thermofontia</taxon>
        <taxon>Phototrophicales</taxon>
        <taxon>Phototrophicaceae</taxon>
        <taxon>Phototrophicus</taxon>
    </lineage>
</organism>
<dbReference type="PROSITE" id="PS01311">
    <property type="entry name" value="LGT"/>
    <property type="match status" value="1"/>
</dbReference>
<evidence type="ECO:0000313" key="9">
    <source>
        <dbReference type="EMBL" id="QPC84915.1"/>
    </source>
</evidence>
<dbReference type="GO" id="GO:0042158">
    <property type="term" value="P:lipoprotein biosynthetic process"/>
    <property type="evidence" value="ECO:0007669"/>
    <property type="project" value="UniProtKB-UniRule"/>
</dbReference>
<dbReference type="EC" id="2.5.1.145" evidence="7"/>
<reference evidence="9 10" key="1">
    <citation type="submission" date="2020-02" db="EMBL/GenBank/DDBJ databases">
        <authorList>
            <person name="Zheng R.K."/>
            <person name="Sun C.M."/>
        </authorList>
    </citation>
    <scope>NUCLEOTIDE SEQUENCE [LARGE SCALE GENOMIC DNA]</scope>
    <source>
        <strain evidence="10">rifampicinis</strain>
    </source>
</reference>
<evidence type="ECO:0000256" key="6">
    <source>
        <dbReference type="ARBA" id="ARBA00023136"/>
    </source>
</evidence>
<dbReference type="GO" id="GO:0008961">
    <property type="term" value="F:phosphatidylglycerol-prolipoprotein diacylglyceryl transferase activity"/>
    <property type="evidence" value="ECO:0007669"/>
    <property type="project" value="UniProtKB-UniRule"/>
</dbReference>
<keyword evidence="3 7" id="KW-0808">Transferase</keyword>
<keyword evidence="10" id="KW-1185">Reference proteome</keyword>
<accession>A0A7S8IFN6</accession>
<feature type="region of interest" description="Disordered" evidence="8">
    <location>
        <begin position="351"/>
        <end position="373"/>
    </location>
</feature>
<keyword evidence="9" id="KW-0449">Lipoprotein</keyword>